<dbReference type="PANTHER" id="PTHR33376:SF7">
    <property type="entry name" value="C4-DICARBOXYLATE-BINDING PROTEIN DCTB"/>
    <property type="match status" value="1"/>
</dbReference>
<comment type="caution">
    <text evidence="4">The sequence shown here is derived from an EMBL/GenBank/DDBJ whole genome shotgun (WGS) entry which is preliminary data.</text>
</comment>
<dbReference type="EMBL" id="JAVDXW010000001">
    <property type="protein sequence ID" value="MDR7303917.1"/>
    <property type="molecule type" value="Genomic_DNA"/>
</dbReference>
<evidence type="ECO:0000256" key="3">
    <source>
        <dbReference type="ARBA" id="ARBA00022729"/>
    </source>
</evidence>
<evidence type="ECO:0000313" key="4">
    <source>
        <dbReference type="EMBL" id="MDR7303917.1"/>
    </source>
</evidence>
<keyword evidence="2" id="KW-0813">Transport</keyword>
<reference evidence="4" key="1">
    <citation type="submission" date="2023-07" db="EMBL/GenBank/DDBJ databases">
        <title>Sequencing the genomes of 1000 actinobacteria strains.</title>
        <authorList>
            <person name="Klenk H.-P."/>
        </authorList>
    </citation>
    <scope>NUCLEOTIDE SEQUENCE</scope>
    <source>
        <strain evidence="4">DSM 45977</strain>
    </source>
</reference>
<dbReference type="AlphaFoldDB" id="A0AAE3ZFF7"/>
<gene>
    <name evidence="4" type="ORF">JOF55_004098</name>
</gene>
<dbReference type="GO" id="GO:0055085">
    <property type="term" value="P:transmembrane transport"/>
    <property type="evidence" value="ECO:0007669"/>
    <property type="project" value="InterPro"/>
</dbReference>
<sequence length="329" mass="36972">MDSDQVAGAMRDGLLDMARLQPPASPEKFPITNWLASAAHQSTRAFPAGLLQQIGAHLEFALNSRVLEEELKELGIRYVAPLALVQQYDLFCRNSITSLQDLQGTPIRVAGETWVKEAENLGAQPVTLPAAEIYEGYQRGVVDCVMTYPTHYIDSGLWELGGHYVPVSLTGWNQDAIAISRSTWKELSAEERRELLSNVRVWIETFVQQQLDKYWRFAAKAPQHGVEMLEPSPEIQAKVDKHHERVRESMIESAPEGVQNPAALLDRYEQLHGKWLGIIQELGFNTDGTGLRDWMESLGSGSQPPEINLDPWLDRVMQEAYAPLLSEIK</sequence>
<dbReference type="Proteomes" id="UP001180845">
    <property type="component" value="Unassembled WGS sequence"/>
</dbReference>
<evidence type="ECO:0000256" key="2">
    <source>
        <dbReference type="ARBA" id="ARBA00022448"/>
    </source>
</evidence>
<proteinExistence type="inferred from homology"/>
<keyword evidence="5" id="KW-1185">Reference proteome</keyword>
<dbReference type="Pfam" id="PF03480">
    <property type="entry name" value="DctP"/>
    <property type="match status" value="1"/>
</dbReference>
<dbReference type="InterPro" id="IPR038404">
    <property type="entry name" value="TRAP_DctP_sf"/>
</dbReference>
<comment type="similarity">
    <text evidence="1">Belongs to the bacterial solute-binding protein 7 family.</text>
</comment>
<accession>A0AAE3ZFF7</accession>
<organism evidence="4 5">
    <name type="scientific">Haloactinomyces albus</name>
    <dbReference type="NCBI Taxonomy" id="1352928"/>
    <lineage>
        <taxon>Bacteria</taxon>
        <taxon>Bacillati</taxon>
        <taxon>Actinomycetota</taxon>
        <taxon>Actinomycetes</taxon>
        <taxon>Actinopolysporales</taxon>
        <taxon>Actinopolysporaceae</taxon>
        <taxon>Haloactinomyces</taxon>
    </lineage>
</organism>
<evidence type="ECO:0000313" key="5">
    <source>
        <dbReference type="Proteomes" id="UP001180845"/>
    </source>
</evidence>
<protein>
    <submittedName>
        <fullName evidence="4">TRAP-type C4-dicarboxylate transport system substrate-binding protein</fullName>
    </submittedName>
</protein>
<dbReference type="PANTHER" id="PTHR33376">
    <property type="match status" value="1"/>
</dbReference>
<name>A0AAE3ZFF7_9ACTN</name>
<dbReference type="Gene3D" id="3.40.190.170">
    <property type="entry name" value="Bacterial extracellular solute-binding protein, family 7"/>
    <property type="match status" value="1"/>
</dbReference>
<keyword evidence="3" id="KW-0732">Signal</keyword>
<dbReference type="NCBIfam" id="NF037995">
    <property type="entry name" value="TRAP_S1"/>
    <property type="match status" value="1"/>
</dbReference>
<dbReference type="InterPro" id="IPR018389">
    <property type="entry name" value="DctP_fam"/>
</dbReference>
<evidence type="ECO:0000256" key="1">
    <source>
        <dbReference type="ARBA" id="ARBA00009023"/>
    </source>
</evidence>